<evidence type="ECO:0000313" key="9">
    <source>
        <dbReference type="Proteomes" id="UP000236161"/>
    </source>
</evidence>
<evidence type="ECO:0000256" key="3">
    <source>
        <dbReference type="ARBA" id="ARBA00015817"/>
    </source>
</evidence>
<dbReference type="PANTHER" id="PTHR21422">
    <property type="entry name" value="RAB3 GTPASE-ACTIVATING PROTEIN CATALYTIC SUBUNIT"/>
    <property type="match status" value="1"/>
</dbReference>
<evidence type="ECO:0000256" key="2">
    <source>
        <dbReference type="ARBA" id="ARBA00008856"/>
    </source>
</evidence>
<dbReference type="InterPro" id="IPR045700">
    <property type="entry name" value="Rab3GAP1"/>
</dbReference>
<evidence type="ECO:0000256" key="1">
    <source>
        <dbReference type="ARBA" id="ARBA00004496"/>
    </source>
</evidence>
<feature type="region of interest" description="Disordered" evidence="6">
    <location>
        <begin position="1"/>
        <end position="45"/>
    </location>
</feature>
<gene>
    <name evidence="8" type="ORF">AXF42_Ash021473</name>
</gene>
<evidence type="ECO:0000256" key="4">
    <source>
        <dbReference type="ARBA" id="ARBA00022468"/>
    </source>
</evidence>
<dbReference type="AlphaFoldDB" id="A0A2H9ZTQ1"/>
<evidence type="ECO:0000256" key="5">
    <source>
        <dbReference type="ARBA" id="ARBA00022490"/>
    </source>
</evidence>
<dbReference type="PANTHER" id="PTHR21422:SF9">
    <property type="entry name" value="RAB3 GTPASE-ACTIVATING PROTEIN CATALYTIC SUBUNIT"/>
    <property type="match status" value="1"/>
</dbReference>
<accession>A0A2H9ZTQ1</accession>
<feature type="compositionally biased region" description="Polar residues" evidence="6">
    <location>
        <begin position="9"/>
        <end position="39"/>
    </location>
</feature>
<dbReference type="Pfam" id="PF13890">
    <property type="entry name" value="Rab3-GTPase_cat"/>
    <property type="match status" value="1"/>
</dbReference>
<evidence type="ECO:0000256" key="6">
    <source>
        <dbReference type="SAM" id="MobiDB-lite"/>
    </source>
</evidence>
<dbReference type="Proteomes" id="UP000236161">
    <property type="component" value="Unassembled WGS sequence"/>
</dbReference>
<dbReference type="GO" id="GO:0005737">
    <property type="term" value="C:cytoplasm"/>
    <property type="evidence" value="ECO:0007669"/>
    <property type="project" value="UniProtKB-SubCell"/>
</dbReference>
<comment type="subcellular location">
    <subcellularLocation>
        <location evidence="1">Cytoplasm</location>
    </subcellularLocation>
</comment>
<keyword evidence="5" id="KW-0963">Cytoplasm</keyword>
<dbReference type="InterPro" id="IPR026147">
    <property type="entry name" value="Rab3GAP1_conserved"/>
</dbReference>
<sequence length="126" mass="13734">MIRKELQTDSRSPMSVVHGSQDTLASSSCHQGHETQGGSAQRRGSAGVVESVMLLLSSQKMHAPVIQNAPPMTEDMHEERLRAAEAFGDAFRLERPLPPLLCSSSYWVIEKKTSLLTWSGLNADGS</sequence>
<evidence type="ECO:0000259" key="7">
    <source>
        <dbReference type="Pfam" id="PF13890"/>
    </source>
</evidence>
<keyword evidence="9" id="KW-1185">Reference proteome</keyword>
<dbReference type="EMBL" id="KZ454082">
    <property type="protein sequence ID" value="PKA46665.1"/>
    <property type="molecule type" value="Genomic_DNA"/>
</dbReference>
<dbReference type="GO" id="GO:0005096">
    <property type="term" value="F:GTPase activator activity"/>
    <property type="evidence" value="ECO:0007669"/>
    <property type="project" value="UniProtKB-KW"/>
</dbReference>
<protein>
    <recommendedName>
        <fullName evidence="3">Rab3 GTPase-activating protein catalytic subunit</fullName>
    </recommendedName>
</protein>
<dbReference type="OrthoDB" id="17346at2759"/>
<dbReference type="STRING" id="1088818.A0A2H9ZTQ1"/>
<comment type="similarity">
    <text evidence="2">Belongs to the Rab3-GAP catalytic subunit family.</text>
</comment>
<keyword evidence="4" id="KW-0343">GTPase activation</keyword>
<feature type="domain" description="Rab3GAP catalytic subunit conserved" evidence="7">
    <location>
        <begin position="40"/>
        <end position="92"/>
    </location>
</feature>
<name>A0A2H9ZTQ1_9ASPA</name>
<organism evidence="8 9">
    <name type="scientific">Apostasia shenzhenica</name>
    <dbReference type="NCBI Taxonomy" id="1088818"/>
    <lineage>
        <taxon>Eukaryota</taxon>
        <taxon>Viridiplantae</taxon>
        <taxon>Streptophyta</taxon>
        <taxon>Embryophyta</taxon>
        <taxon>Tracheophyta</taxon>
        <taxon>Spermatophyta</taxon>
        <taxon>Magnoliopsida</taxon>
        <taxon>Liliopsida</taxon>
        <taxon>Asparagales</taxon>
        <taxon>Orchidaceae</taxon>
        <taxon>Apostasioideae</taxon>
        <taxon>Apostasia</taxon>
    </lineage>
</organism>
<reference evidence="8 9" key="1">
    <citation type="journal article" date="2017" name="Nature">
        <title>The Apostasia genome and the evolution of orchids.</title>
        <authorList>
            <person name="Zhang G.Q."/>
            <person name="Liu K.W."/>
            <person name="Li Z."/>
            <person name="Lohaus R."/>
            <person name="Hsiao Y.Y."/>
            <person name="Niu S.C."/>
            <person name="Wang J.Y."/>
            <person name="Lin Y.C."/>
            <person name="Xu Q."/>
            <person name="Chen L.J."/>
            <person name="Yoshida K."/>
            <person name="Fujiwara S."/>
            <person name="Wang Z.W."/>
            <person name="Zhang Y.Q."/>
            <person name="Mitsuda N."/>
            <person name="Wang M."/>
            <person name="Liu G.H."/>
            <person name="Pecoraro L."/>
            <person name="Huang H.X."/>
            <person name="Xiao X.J."/>
            <person name="Lin M."/>
            <person name="Wu X.Y."/>
            <person name="Wu W.L."/>
            <person name="Chen Y.Y."/>
            <person name="Chang S.B."/>
            <person name="Sakamoto S."/>
            <person name="Ohme-Takagi M."/>
            <person name="Yagi M."/>
            <person name="Zeng S.J."/>
            <person name="Shen C.Y."/>
            <person name="Yeh C.M."/>
            <person name="Luo Y.B."/>
            <person name="Tsai W.C."/>
            <person name="Van de Peer Y."/>
            <person name="Liu Z.J."/>
        </authorList>
    </citation>
    <scope>NUCLEOTIDE SEQUENCE [LARGE SCALE GENOMIC DNA]</scope>
    <source>
        <strain evidence="9">cv. Shenzhen</strain>
        <tissue evidence="8">Stem</tissue>
    </source>
</reference>
<proteinExistence type="inferred from homology"/>
<evidence type="ECO:0000313" key="8">
    <source>
        <dbReference type="EMBL" id="PKA46665.1"/>
    </source>
</evidence>